<evidence type="ECO:0000256" key="1">
    <source>
        <dbReference type="ARBA" id="ARBA00022737"/>
    </source>
</evidence>
<keyword evidence="1" id="KW-0677">Repeat</keyword>
<comment type="caution">
    <text evidence="8">The sequence shown here is derived from an EMBL/GenBank/DDBJ whole genome shotgun (WGS) entry which is preliminary data.</text>
</comment>
<dbReference type="SMART" id="SM00060">
    <property type="entry name" value="FN3"/>
    <property type="match status" value="2"/>
</dbReference>
<dbReference type="SUPFAM" id="SSF49265">
    <property type="entry name" value="Fibronectin type III"/>
    <property type="match status" value="1"/>
</dbReference>
<feature type="region of interest" description="Disordered" evidence="4">
    <location>
        <begin position="124"/>
        <end position="197"/>
    </location>
</feature>
<evidence type="ECO:0000256" key="5">
    <source>
        <dbReference type="SAM" id="Phobius"/>
    </source>
</evidence>
<dbReference type="FunFam" id="2.60.40.10:FF:000032">
    <property type="entry name" value="palladin isoform X1"/>
    <property type="match status" value="1"/>
</dbReference>
<dbReference type="PROSITE" id="PS50853">
    <property type="entry name" value="FN3"/>
    <property type="match status" value="2"/>
</dbReference>
<accession>A0A8S3Z0L6</accession>
<evidence type="ECO:0000256" key="4">
    <source>
        <dbReference type="SAM" id="MobiDB-lite"/>
    </source>
</evidence>
<dbReference type="InterPro" id="IPR036179">
    <property type="entry name" value="Ig-like_dom_sf"/>
</dbReference>
<feature type="compositionally biased region" description="Basic residues" evidence="4">
    <location>
        <begin position="164"/>
        <end position="182"/>
    </location>
</feature>
<proteinExistence type="predicted"/>
<dbReference type="OrthoDB" id="9998697at2759"/>
<gene>
    <name evidence="8" type="ORF">CUNI_LOCUS6459</name>
</gene>
<keyword evidence="5" id="KW-0472">Membrane</keyword>
<dbReference type="Proteomes" id="UP000678393">
    <property type="component" value="Unassembled WGS sequence"/>
</dbReference>
<dbReference type="SMART" id="SM00408">
    <property type="entry name" value="IGc2"/>
    <property type="match status" value="1"/>
</dbReference>
<dbReference type="InterPro" id="IPR007110">
    <property type="entry name" value="Ig-like_dom"/>
</dbReference>
<dbReference type="InterPro" id="IPR003961">
    <property type="entry name" value="FN3_dom"/>
</dbReference>
<reference evidence="8" key="1">
    <citation type="submission" date="2021-04" db="EMBL/GenBank/DDBJ databases">
        <authorList>
            <consortium name="Molecular Ecology Group"/>
        </authorList>
    </citation>
    <scope>NUCLEOTIDE SEQUENCE</scope>
</reference>
<feature type="compositionally biased region" description="Basic and acidic residues" evidence="4">
    <location>
        <begin position="619"/>
        <end position="630"/>
    </location>
</feature>
<feature type="compositionally biased region" description="Polar residues" evidence="4">
    <location>
        <begin position="666"/>
        <end position="680"/>
    </location>
</feature>
<dbReference type="InterPro" id="IPR003598">
    <property type="entry name" value="Ig_sub2"/>
</dbReference>
<evidence type="ECO:0000259" key="6">
    <source>
        <dbReference type="PROSITE" id="PS50835"/>
    </source>
</evidence>
<dbReference type="InterPro" id="IPR013783">
    <property type="entry name" value="Ig-like_fold"/>
</dbReference>
<feature type="domain" description="Fibronectin type-III" evidence="7">
    <location>
        <begin position="196"/>
        <end position="296"/>
    </location>
</feature>
<dbReference type="AlphaFoldDB" id="A0A8S3Z0L6"/>
<evidence type="ECO:0000313" key="9">
    <source>
        <dbReference type="Proteomes" id="UP000678393"/>
    </source>
</evidence>
<evidence type="ECO:0000256" key="3">
    <source>
        <dbReference type="ARBA" id="ARBA00023319"/>
    </source>
</evidence>
<evidence type="ECO:0008006" key="10">
    <source>
        <dbReference type="Google" id="ProtNLM"/>
    </source>
</evidence>
<feature type="compositionally biased region" description="Basic residues" evidence="4">
    <location>
        <begin position="606"/>
        <end position="618"/>
    </location>
</feature>
<keyword evidence="5" id="KW-0812">Transmembrane</keyword>
<dbReference type="SMART" id="SM00409">
    <property type="entry name" value="IG"/>
    <property type="match status" value="1"/>
</dbReference>
<feature type="region of interest" description="Disordered" evidence="4">
    <location>
        <begin position="407"/>
        <end position="432"/>
    </location>
</feature>
<evidence type="ECO:0000256" key="2">
    <source>
        <dbReference type="ARBA" id="ARBA00023157"/>
    </source>
</evidence>
<feature type="non-terminal residue" evidence="8">
    <location>
        <position position="1"/>
    </location>
</feature>
<evidence type="ECO:0000259" key="7">
    <source>
        <dbReference type="PROSITE" id="PS50853"/>
    </source>
</evidence>
<dbReference type="PANTHER" id="PTHR44170:SF6">
    <property type="entry name" value="CONTACTIN"/>
    <property type="match status" value="1"/>
</dbReference>
<dbReference type="GO" id="GO:0098609">
    <property type="term" value="P:cell-cell adhesion"/>
    <property type="evidence" value="ECO:0007669"/>
    <property type="project" value="TreeGrafter"/>
</dbReference>
<dbReference type="SUPFAM" id="SSF48726">
    <property type="entry name" value="Immunoglobulin"/>
    <property type="match status" value="1"/>
</dbReference>
<feature type="compositionally biased region" description="Basic and acidic residues" evidence="4">
    <location>
        <begin position="151"/>
        <end position="163"/>
    </location>
</feature>
<protein>
    <recommendedName>
        <fullName evidence="10">Interference hedgehog</fullName>
    </recommendedName>
</protein>
<dbReference type="PANTHER" id="PTHR44170">
    <property type="entry name" value="PROTEIN SIDEKICK"/>
    <property type="match status" value="1"/>
</dbReference>
<organism evidence="8 9">
    <name type="scientific">Candidula unifasciata</name>
    <dbReference type="NCBI Taxonomy" id="100452"/>
    <lineage>
        <taxon>Eukaryota</taxon>
        <taxon>Metazoa</taxon>
        <taxon>Spiralia</taxon>
        <taxon>Lophotrochozoa</taxon>
        <taxon>Mollusca</taxon>
        <taxon>Gastropoda</taxon>
        <taxon>Heterobranchia</taxon>
        <taxon>Euthyneura</taxon>
        <taxon>Panpulmonata</taxon>
        <taxon>Eupulmonata</taxon>
        <taxon>Stylommatophora</taxon>
        <taxon>Helicina</taxon>
        <taxon>Helicoidea</taxon>
        <taxon>Geomitridae</taxon>
        <taxon>Candidula</taxon>
    </lineage>
</organism>
<sequence>NLKIQSTQYEDSGTFICSSGAKEKEEGQVYLEILTPPVVQVTKEPQIVAEAGQRVDMTCSVAGFPKPELHWFHNGRELTNKDEGSLILASASPADAGLYQCMATNKLGTAYGVIRLKVTGHEKGAFPPADKLPTMLDDEDEGVSSGNGSLDYEKKQPGLSERRKNGRPKIVKIREKKKKKKNGLTGHGDAEKPKYAPSVPIVSQLSDRSVMLNWSVPDKGNGQTIKFFKVQYKEMSPEKGPWRTSDAHLTYNIRRFEVSDLKSGGSYKFRILAVYEDDDNKNSANTPIFKLSIQPHTQAKSPDTAPTIVEAKPIVYQQNFGIGVKWQYKAETASPIEGFIIFYKPFGASEDKEKLIPGAGIRNDVIRDLIPNTPYNIRMQSFNSAGRSQFSNQVVKTTRARDNSLEEDYQELEIPQKEPVENTEAPVSGRRTSETLEQPVILGVVLGALILALFILCAMCWWKQRQQKRRNLVGSPQQKLQEQSQCIFADVAHTKPNGSLYLANGSVPLANGYSPHVDSHSHMNIDINPLAEYDMQTAISGDGRQKQFYGNGVNGSSMPRFTGDNSCHDINFQHSGSTYNGGNGRAPPAPAPGFGTIPECTEPHHGGGKHKRRRKRLHGKEPAPREHAVRDQATNTDLSSNEGTFDFATVSKTGSGSNCGSEGGSQNYDSSFGNNGSLESMNEDSHSVASTVSRNSDGHFSANLPVSL</sequence>
<evidence type="ECO:0000313" key="8">
    <source>
        <dbReference type="EMBL" id="CAG5120901.1"/>
    </source>
</evidence>
<feature type="compositionally biased region" description="Polar residues" evidence="4">
    <location>
        <begin position="632"/>
        <end position="643"/>
    </location>
</feature>
<keyword evidence="2" id="KW-1015">Disulfide bond</keyword>
<dbReference type="Pfam" id="PF00041">
    <property type="entry name" value="fn3"/>
    <property type="match status" value="2"/>
</dbReference>
<feature type="transmembrane region" description="Helical" evidence="5">
    <location>
        <begin position="440"/>
        <end position="462"/>
    </location>
</feature>
<dbReference type="InterPro" id="IPR036116">
    <property type="entry name" value="FN3_sf"/>
</dbReference>
<feature type="region of interest" description="Disordered" evidence="4">
    <location>
        <begin position="574"/>
        <end position="708"/>
    </location>
</feature>
<dbReference type="EMBL" id="CAJHNH020000990">
    <property type="protein sequence ID" value="CAG5120901.1"/>
    <property type="molecule type" value="Genomic_DNA"/>
</dbReference>
<dbReference type="InterPro" id="IPR003599">
    <property type="entry name" value="Ig_sub"/>
</dbReference>
<keyword evidence="5" id="KW-1133">Transmembrane helix</keyword>
<feature type="domain" description="Fibronectin type-III" evidence="7">
    <location>
        <begin position="305"/>
        <end position="401"/>
    </location>
</feature>
<dbReference type="CDD" id="cd00063">
    <property type="entry name" value="FN3"/>
    <property type="match status" value="2"/>
</dbReference>
<keyword evidence="9" id="KW-1185">Reference proteome</keyword>
<feature type="domain" description="Ig-like" evidence="6">
    <location>
        <begin position="36"/>
        <end position="119"/>
    </location>
</feature>
<dbReference type="GO" id="GO:0016020">
    <property type="term" value="C:membrane"/>
    <property type="evidence" value="ECO:0007669"/>
    <property type="project" value="UniProtKB-SubCell"/>
</dbReference>
<dbReference type="PROSITE" id="PS50835">
    <property type="entry name" value="IG_LIKE"/>
    <property type="match status" value="1"/>
</dbReference>
<dbReference type="Pfam" id="PF13927">
    <property type="entry name" value="Ig_3"/>
    <property type="match status" value="1"/>
</dbReference>
<name>A0A8S3Z0L6_9EUPU</name>
<dbReference type="Gene3D" id="2.60.40.10">
    <property type="entry name" value="Immunoglobulins"/>
    <property type="match status" value="3"/>
</dbReference>
<keyword evidence="3" id="KW-0393">Immunoglobulin domain</keyword>